<dbReference type="CDD" id="cd06223">
    <property type="entry name" value="PRTases_typeI"/>
    <property type="match status" value="1"/>
</dbReference>
<keyword evidence="3" id="KW-1185">Reference proteome</keyword>
<sequence length="224" mass="24143">MESDSPPDSTTRLPFRDRHDAGRQLGDHLRRLHPWPDAVVLGLPRGGVPVAAEVARALAAPLDVFMVRKLGLPFQPEVAMGAVATGGVEWLNRDLLARLPLPPGAVEDVRRHELRELARREARYRAGRPPLILTGRTALLVDDGLATGATMHAALRAVRALGAARVAVAVPVAPPDTGEALQPLADEVICLHTPPGFRAVGQYYRAFPQTTDEEVLAALQGRQD</sequence>
<protein>
    <submittedName>
        <fullName evidence="2">Phosphoribosyl transferase</fullName>
    </submittedName>
</protein>
<evidence type="ECO:0000313" key="3">
    <source>
        <dbReference type="Proteomes" id="UP000259030"/>
    </source>
</evidence>
<dbReference type="SUPFAM" id="SSF53271">
    <property type="entry name" value="PRTase-like"/>
    <property type="match status" value="1"/>
</dbReference>
<dbReference type="InterPro" id="IPR000836">
    <property type="entry name" value="PRTase_dom"/>
</dbReference>
<dbReference type="Proteomes" id="UP000259030">
    <property type="component" value="Plasmid pDFI2"/>
</dbReference>
<name>A0A221T1V6_9DEIO</name>
<dbReference type="RefSeq" id="WP_051307561.1">
    <property type="nucleotide sequence ID" value="NZ_CP021083.1"/>
</dbReference>
<keyword evidence="2" id="KW-0614">Plasmid</keyword>
<evidence type="ECO:0000313" key="2">
    <source>
        <dbReference type="EMBL" id="ASN82888.1"/>
    </source>
</evidence>
<accession>A0A221T1V6</accession>
<dbReference type="KEGG" id="dfc:DFI_17005"/>
<dbReference type="Gene3D" id="3.40.50.2020">
    <property type="match status" value="1"/>
</dbReference>
<dbReference type="Pfam" id="PF00156">
    <property type="entry name" value="Pribosyltran"/>
    <property type="match status" value="1"/>
</dbReference>
<evidence type="ECO:0000259" key="1">
    <source>
        <dbReference type="Pfam" id="PF00156"/>
    </source>
</evidence>
<gene>
    <name evidence="2" type="ORF">DFI_17005</name>
</gene>
<dbReference type="EMBL" id="CP021083">
    <property type="protein sequence ID" value="ASN82888.1"/>
    <property type="molecule type" value="Genomic_DNA"/>
</dbReference>
<dbReference type="GO" id="GO:0016740">
    <property type="term" value="F:transferase activity"/>
    <property type="evidence" value="ECO:0007669"/>
    <property type="project" value="UniProtKB-KW"/>
</dbReference>
<keyword evidence="2" id="KW-0808">Transferase</keyword>
<feature type="domain" description="Phosphoribosyltransferase" evidence="1">
    <location>
        <begin position="37"/>
        <end position="189"/>
    </location>
</feature>
<geneLocation type="plasmid" evidence="3">
    <name>pdfi2</name>
</geneLocation>
<dbReference type="InterPro" id="IPR029057">
    <property type="entry name" value="PRTase-like"/>
</dbReference>
<proteinExistence type="predicted"/>
<dbReference type="Gene3D" id="3.30.1310.20">
    <property type="entry name" value="PRTase-like"/>
    <property type="match status" value="1"/>
</dbReference>
<dbReference type="AlphaFoldDB" id="A0A221T1V6"/>
<organism evidence="2 3">
    <name type="scientific">Deinococcus ficus</name>
    <dbReference type="NCBI Taxonomy" id="317577"/>
    <lineage>
        <taxon>Bacteria</taxon>
        <taxon>Thermotogati</taxon>
        <taxon>Deinococcota</taxon>
        <taxon>Deinococci</taxon>
        <taxon>Deinococcales</taxon>
        <taxon>Deinococcaceae</taxon>
        <taxon>Deinococcus</taxon>
    </lineage>
</organism>
<dbReference type="STRING" id="317577.GCA_000419625_03471"/>
<reference evidence="2 3" key="1">
    <citation type="submission" date="2017-05" db="EMBL/GenBank/DDBJ databases">
        <title>The complete genome sequence of Deinococcus ficus isolated from the rhizosphere of the Ficus religiosa L. in Taiwan.</title>
        <authorList>
            <person name="Wu K.-M."/>
            <person name="Liao T.-L."/>
            <person name="Liu Y.-M."/>
            <person name="Young C.-C."/>
            <person name="Tsai S.-F."/>
        </authorList>
    </citation>
    <scope>NUCLEOTIDE SEQUENCE [LARGE SCALE GENOMIC DNA]</scope>
    <source>
        <strain evidence="2 3">CC-FR2-10</strain>
        <plasmid evidence="3">pdfi2</plasmid>
    </source>
</reference>